<keyword evidence="2" id="KW-1185">Reference proteome</keyword>
<dbReference type="EMBL" id="JAWDKC010000003">
    <property type="protein sequence ID" value="MDV0444574.1"/>
    <property type="molecule type" value="Genomic_DNA"/>
</dbReference>
<gene>
    <name evidence="1" type="ORF">MmiAt1_01020</name>
</gene>
<evidence type="ECO:0000313" key="2">
    <source>
        <dbReference type="Proteomes" id="UP001272052"/>
    </source>
</evidence>
<proteinExistence type="predicted"/>
<accession>A0ABU3VME7</accession>
<protein>
    <submittedName>
        <fullName evidence="1">Uncharacterized protein</fullName>
    </submittedName>
</protein>
<reference evidence="1 2" key="1">
    <citation type="submission" date="2023-06" db="EMBL/GenBank/DDBJ databases">
        <title>Genome sequence of Methanimicrococcus sp. At1.</title>
        <authorList>
            <person name="Protasov E."/>
            <person name="Platt K."/>
            <person name="Poehlein A."/>
            <person name="Daniel R."/>
            <person name="Brune A."/>
        </authorList>
    </citation>
    <scope>NUCLEOTIDE SEQUENCE [LARGE SCALE GENOMIC DNA]</scope>
    <source>
        <strain evidence="1 2">At1</strain>
    </source>
</reference>
<comment type="caution">
    <text evidence="1">The sequence shown here is derived from an EMBL/GenBank/DDBJ whole genome shotgun (WGS) entry which is preliminary data.</text>
</comment>
<name>A0ABU3VME7_9EURY</name>
<evidence type="ECO:0000313" key="1">
    <source>
        <dbReference type="EMBL" id="MDV0444574.1"/>
    </source>
</evidence>
<sequence>MRFYCLHYSVRKNNTLDDYFEIFPENQIISNESLQLSPPDDKKPSKKIEKKEVVELVEKILIEHRKYVPDRKNENTLLFGNLIINDETGELRAGRIGKEKTEEVPSYDEKDSIFEEDVQLQYPNVIFVWDRKRQMIAIERDKRKFPTEENLYKAIEKHINRYLIKIGWSAKINPIYTEETFWEIVDSKKKIKQIEFVIDMPNLFGLTNLPLKKYMDKLNQTTNAISLKSAIVNEIGGLKISKENKEIVEAVEWVNTAEGSWKIETDDDSYTSNQTIIYVPIKKQRKDVKNKEDIEEIIEIVGKKYDQETRK</sequence>
<organism evidence="1 2">
    <name type="scientific">Methanimicrococcus hacksteinii</name>
    <dbReference type="NCBI Taxonomy" id="3028293"/>
    <lineage>
        <taxon>Archaea</taxon>
        <taxon>Methanobacteriati</taxon>
        <taxon>Methanobacteriota</taxon>
        <taxon>Stenosarchaea group</taxon>
        <taxon>Methanomicrobia</taxon>
        <taxon>Methanosarcinales</taxon>
        <taxon>Methanosarcinaceae</taxon>
        <taxon>Methanimicrococcus</taxon>
    </lineage>
</organism>
<dbReference type="Proteomes" id="UP001272052">
    <property type="component" value="Unassembled WGS sequence"/>
</dbReference>
<dbReference type="RefSeq" id="WP_318784973.1">
    <property type="nucleotide sequence ID" value="NZ_JAWDKC010000003.1"/>
</dbReference>